<dbReference type="CDD" id="cd10719">
    <property type="entry name" value="DnaJ_zf"/>
    <property type="match status" value="1"/>
</dbReference>
<evidence type="ECO:0000259" key="7">
    <source>
        <dbReference type="PROSITE" id="PS50076"/>
    </source>
</evidence>
<dbReference type="FunFam" id="1.10.287.110:FF:000041">
    <property type="entry name" value="Chaperone protein DNAj, putative"/>
    <property type="match status" value="1"/>
</dbReference>
<reference evidence="10" key="1">
    <citation type="submission" date="2025-08" db="UniProtKB">
        <authorList>
            <consortium name="RefSeq"/>
        </authorList>
    </citation>
    <scope>IDENTIFICATION</scope>
    <source>
        <strain evidence="10">15112-1751.03</strain>
        <tissue evidence="10">Whole Adult</tissue>
    </source>
</reference>
<proteinExistence type="predicted"/>
<keyword evidence="9" id="KW-1185">Reference proteome</keyword>
<feature type="domain" description="CR-type" evidence="8">
    <location>
        <begin position="122"/>
        <end position="203"/>
    </location>
</feature>
<dbReference type="OrthoDB" id="550424at2759"/>
<accession>A0A6P8WE02</accession>
<dbReference type="GO" id="GO:0051082">
    <property type="term" value="F:unfolded protein binding"/>
    <property type="evidence" value="ECO:0007669"/>
    <property type="project" value="InterPro"/>
</dbReference>
<evidence type="ECO:0000313" key="10">
    <source>
        <dbReference type="RefSeq" id="XP_034097483.1"/>
    </source>
</evidence>
<dbReference type="SUPFAM" id="SSF49493">
    <property type="entry name" value="HSP40/DnaJ peptide-binding domain"/>
    <property type="match status" value="2"/>
</dbReference>
<dbReference type="GeneID" id="117563328"/>
<organism evidence="9 10">
    <name type="scientific">Drosophila albomicans</name>
    <name type="common">Fruit fly</name>
    <dbReference type="NCBI Taxonomy" id="7291"/>
    <lineage>
        <taxon>Eukaryota</taxon>
        <taxon>Metazoa</taxon>
        <taxon>Ecdysozoa</taxon>
        <taxon>Arthropoda</taxon>
        <taxon>Hexapoda</taxon>
        <taxon>Insecta</taxon>
        <taxon>Pterygota</taxon>
        <taxon>Neoptera</taxon>
        <taxon>Endopterygota</taxon>
        <taxon>Diptera</taxon>
        <taxon>Brachycera</taxon>
        <taxon>Muscomorpha</taxon>
        <taxon>Ephydroidea</taxon>
        <taxon>Drosophilidae</taxon>
        <taxon>Drosophila</taxon>
    </lineage>
</organism>
<dbReference type="Pfam" id="PF00226">
    <property type="entry name" value="DnaJ"/>
    <property type="match status" value="1"/>
</dbReference>
<evidence type="ECO:0000256" key="5">
    <source>
        <dbReference type="PROSITE-ProRule" id="PRU00546"/>
    </source>
</evidence>
<protein>
    <submittedName>
        <fullName evidence="10">DnaJ homolog subfamily A member 1</fullName>
    </submittedName>
</protein>
<dbReference type="FunFam" id="2.10.230.10:FF:000001">
    <property type="entry name" value="DnaJ subfamily A member 2"/>
    <property type="match status" value="1"/>
</dbReference>
<keyword evidence="3 5" id="KW-0863">Zinc-finger</keyword>
<gene>
    <name evidence="10" type="primary">LOC117563328</name>
</gene>
<dbReference type="Pfam" id="PF01556">
    <property type="entry name" value="DnaJ_C"/>
    <property type="match status" value="1"/>
</dbReference>
<evidence type="ECO:0000256" key="6">
    <source>
        <dbReference type="SAM" id="MobiDB-lite"/>
    </source>
</evidence>
<feature type="domain" description="J" evidence="7">
    <location>
        <begin position="5"/>
        <end position="67"/>
    </location>
</feature>
<dbReference type="SMART" id="SM00271">
    <property type="entry name" value="DnaJ"/>
    <property type="match status" value="1"/>
</dbReference>
<evidence type="ECO:0000256" key="1">
    <source>
        <dbReference type="ARBA" id="ARBA00022723"/>
    </source>
</evidence>
<sequence length="398" mass="45079">MDKMDLYAILGVTKDAPSEEIKKNYRKLAKEFHPDKNPESGEKFKEISFAYEVLSDPEKRRIYDRYGIKGLQEGAEGHSDASDFFAQWFPFGGAPTAERTRRDGRILVKLELTLEEIYMGSKQEKQVQYKRQKLCDKCNGDGGPKEARQECESCGGAGHTAAFTFMGLSAFDAVCPTCDGRGFTIKEKLRCKLCTGSGFVEQPMNRKVDIEPGVPHMLKLPFANEGHQLRSGQFGDLYVVIVQAEHTLFQRRHANLYMRDLEINLTEALCGYTHCFKHLDGRNVCMTTQPGEVLRHNHIKMMRNGGMPVFQQPTDHGDLYVQFKVQMPPNDFATQPQLAMLEDLLPARERIAVPAGAEEVNMTDYKPQARQARHADTDDDDDYHGQSPHFESVQCQTT</sequence>
<dbReference type="PROSITE" id="PS51188">
    <property type="entry name" value="ZF_CR"/>
    <property type="match status" value="1"/>
</dbReference>
<evidence type="ECO:0000313" key="9">
    <source>
        <dbReference type="Proteomes" id="UP000515160"/>
    </source>
</evidence>
<dbReference type="GO" id="GO:0030544">
    <property type="term" value="F:Hsp70 protein binding"/>
    <property type="evidence" value="ECO:0007669"/>
    <property type="project" value="InterPro"/>
</dbReference>
<dbReference type="InterPro" id="IPR044713">
    <property type="entry name" value="DNJA1/2-like"/>
</dbReference>
<dbReference type="Pfam" id="PF00684">
    <property type="entry name" value="DnaJ_CXXCXGXG"/>
    <property type="match status" value="1"/>
</dbReference>
<dbReference type="InterPro" id="IPR018253">
    <property type="entry name" value="DnaJ_domain_CS"/>
</dbReference>
<evidence type="ECO:0000259" key="8">
    <source>
        <dbReference type="PROSITE" id="PS51188"/>
    </source>
</evidence>
<dbReference type="CDD" id="cd10747">
    <property type="entry name" value="DnaJ_C"/>
    <property type="match status" value="1"/>
</dbReference>
<dbReference type="PRINTS" id="PR00625">
    <property type="entry name" value="JDOMAIN"/>
</dbReference>
<dbReference type="GO" id="GO:0008270">
    <property type="term" value="F:zinc ion binding"/>
    <property type="evidence" value="ECO:0007669"/>
    <property type="project" value="UniProtKB-KW"/>
</dbReference>
<dbReference type="PROSITE" id="PS50076">
    <property type="entry name" value="DNAJ_2"/>
    <property type="match status" value="1"/>
</dbReference>
<dbReference type="SUPFAM" id="SSF57938">
    <property type="entry name" value="DnaJ/Hsp40 cysteine-rich domain"/>
    <property type="match status" value="1"/>
</dbReference>
<dbReference type="GO" id="GO:0006457">
    <property type="term" value="P:protein folding"/>
    <property type="evidence" value="ECO:0007669"/>
    <property type="project" value="InterPro"/>
</dbReference>
<dbReference type="Gene3D" id="2.10.230.10">
    <property type="entry name" value="Heat shock protein DnaJ, cysteine-rich domain"/>
    <property type="match status" value="1"/>
</dbReference>
<name>A0A6P8WE02_DROAB</name>
<dbReference type="RefSeq" id="XP_034097483.1">
    <property type="nucleotide sequence ID" value="XM_034241592.2"/>
</dbReference>
<evidence type="ECO:0000256" key="4">
    <source>
        <dbReference type="ARBA" id="ARBA00022833"/>
    </source>
</evidence>
<evidence type="ECO:0000256" key="2">
    <source>
        <dbReference type="ARBA" id="ARBA00022737"/>
    </source>
</evidence>
<keyword evidence="2" id="KW-0677">Repeat</keyword>
<dbReference type="Proteomes" id="UP000515160">
    <property type="component" value="Chromosome 2L"/>
</dbReference>
<dbReference type="AlphaFoldDB" id="A0A6P8WE02"/>
<dbReference type="InterPro" id="IPR001305">
    <property type="entry name" value="HSP_DnaJ_Cys-rich_dom"/>
</dbReference>
<dbReference type="Gene3D" id="1.10.287.110">
    <property type="entry name" value="DnaJ domain"/>
    <property type="match status" value="1"/>
</dbReference>
<evidence type="ECO:0000256" key="3">
    <source>
        <dbReference type="ARBA" id="ARBA00022771"/>
    </source>
</evidence>
<dbReference type="PANTHER" id="PTHR43888">
    <property type="entry name" value="DNAJ-LIKE-2, ISOFORM A-RELATED"/>
    <property type="match status" value="1"/>
</dbReference>
<dbReference type="CDD" id="cd06257">
    <property type="entry name" value="DnaJ"/>
    <property type="match status" value="1"/>
</dbReference>
<keyword evidence="4 5" id="KW-0862">Zinc</keyword>
<dbReference type="InterPro" id="IPR008971">
    <property type="entry name" value="HSP40/DnaJ_pept-bd"/>
</dbReference>
<dbReference type="InterPro" id="IPR036869">
    <property type="entry name" value="J_dom_sf"/>
</dbReference>
<dbReference type="PROSITE" id="PS00636">
    <property type="entry name" value="DNAJ_1"/>
    <property type="match status" value="1"/>
</dbReference>
<keyword evidence="1 5" id="KW-0479">Metal-binding</keyword>
<dbReference type="Gene3D" id="2.60.260.20">
    <property type="entry name" value="Urease metallochaperone UreE, N-terminal domain"/>
    <property type="match status" value="2"/>
</dbReference>
<dbReference type="InterPro" id="IPR001623">
    <property type="entry name" value="DnaJ_domain"/>
</dbReference>
<dbReference type="InterPro" id="IPR036410">
    <property type="entry name" value="HSP_DnaJ_Cys-rich_dom_sf"/>
</dbReference>
<dbReference type="SUPFAM" id="SSF46565">
    <property type="entry name" value="Chaperone J-domain"/>
    <property type="match status" value="1"/>
</dbReference>
<dbReference type="FunFam" id="2.60.260.20:FF:000003">
    <property type="entry name" value="DnaJ subfamily A member 2"/>
    <property type="match status" value="1"/>
</dbReference>
<feature type="zinc finger region" description="CR-type" evidence="5">
    <location>
        <begin position="122"/>
        <end position="203"/>
    </location>
</feature>
<dbReference type="InterPro" id="IPR002939">
    <property type="entry name" value="DnaJ_C"/>
</dbReference>
<feature type="region of interest" description="Disordered" evidence="6">
    <location>
        <begin position="359"/>
        <end position="398"/>
    </location>
</feature>